<dbReference type="CDD" id="cd07989">
    <property type="entry name" value="LPLAT_AGPAT-like"/>
    <property type="match status" value="1"/>
</dbReference>
<dbReference type="SUPFAM" id="SSF69593">
    <property type="entry name" value="Glycerol-3-phosphate (1)-acyltransferase"/>
    <property type="match status" value="1"/>
</dbReference>
<evidence type="ECO:0000256" key="5">
    <source>
        <dbReference type="SAM" id="Phobius"/>
    </source>
</evidence>
<reference evidence="7 8" key="1">
    <citation type="submission" date="2019-07" db="EMBL/GenBank/DDBJ databases">
        <title>Whole genome shotgun sequence of Skermanella aerolata NBRC 106429.</title>
        <authorList>
            <person name="Hosoyama A."/>
            <person name="Uohara A."/>
            <person name="Ohji S."/>
            <person name="Ichikawa N."/>
        </authorList>
    </citation>
    <scope>NUCLEOTIDE SEQUENCE [LARGE SCALE GENOMIC DNA]</scope>
    <source>
        <strain evidence="7 8">NBRC 106429</strain>
    </source>
</reference>
<evidence type="ECO:0000256" key="4">
    <source>
        <dbReference type="SAM" id="MobiDB-lite"/>
    </source>
</evidence>
<gene>
    <name evidence="7" type="ORF">SAE02_63660</name>
</gene>
<dbReference type="GO" id="GO:0006654">
    <property type="term" value="P:phosphatidic acid biosynthetic process"/>
    <property type="evidence" value="ECO:0007669"/>
    <property type="project" value="TreeGrafter"/>
</dbReference>
<evidence type="ECO:0000256" key="1">
    <source>
        <dbReference type="ARBA" id="ARBA00005189"/>
    </source>
</evidence>
<accession>A0A512E0E3</accession>
<keyword evidence="5" id="KW-1133">Transmembrane helix</keyword>
<feature type="domain" description="Phospholipid/glycerol acyltransferase" evidence="6">
    <location>
        <begin position="72"/>
        <end position="186"/>
    </location>
</feature>
<evidence type="ECO:0000259" key="6">
    <source>
        <dbReference type="SMART" id="SM00563"/>
    </source>
</evidence>
<dbReference type="EMBL" id="BJYZ01000037">
    <property type="protein sequence ID" value="GEO42218.1"/>
    <property type="molecule type" value="Genomic_DNA"/>
</dbReference>
<feature type="region of interest" description="Disordered" evidence="4">
    <location>
        <begin position="236"/>
        <end position="258"/>
    </location>
</feature>
<keyword evidence="2 7" id="KW-0808">Transferase</keyword>
<dbReference type="InterPro" id="IPR002123">
    <property type="entry name" value="Plipid/glycerol_acylTrfase"/>
</dbReference>
<keyword evidence="5" id="KW-0812">Transmembrane</keyword>
<dbReference type="SMART" id="SM00563">
    <property type="entry name" value="PlsC"/>
    <property type="match status" value="1"/>
</dbReference>
<sequence length="258" mass="28884">MTAARSLLFNIAFFTWTTVCCFGLLWMLLLPRRQMVHVVEWYMSTIHFLERTILGLDYEVRGQENLPREGSYVLAAKHQSAWETMKLHLLLDDPAVILKRELLWVPIWGWYAAKAKMISVDRGARGRAIASMVEGARSVKAEGRPIVIFPQGTRTAVGRYLPYRVGVAVLYKELNIPIVPMALNSGIYWGRRSFRKHAGRIVVEFLPPIQPGLSRDAVMAELESRLEAASDRLVVEAGGPPTVKPSRPLPNGAPAAVP</sequence>
<comment type="caution">
    <text evidence="7">The sequence shown here is derived from an EMBL/GenBank/DDBJ whole genome shotgun (WGS) entry which is preliminary data.</text>
</comment>
<keyword evidence="8" id="KW-1185">Reference proteome</keyword>
<evidence type="ECO:0000313" key="8">
    <source>
        <dbReference type="Proteomes" id="UP000321523"/>
    </source>
</evidence>
<comment type="pathway">
    <text evidence="1">Lipid metabolism.</text>
</comment>
<keyword evidence="3 7" id="KW-0012">Acyltransferase</keyword>
<dbReference type="OrthoDB" id="5290997at2"/>
<dbReference type="Pfam" id="PF01553">
    <property type="entry name" value="Acyltransferase"/>
    <property type="match status" value="1"/>
</dbReference>
<feature type="transmembrane region" description="Helical" evidence="5">
    <location>
        <begin position="7"/>
        <end position="29"/>
    </location>
</feature>
<dbReference type="RefSeq" id="WP_044435044.1">
    <property type="nucleotide sequence ID" value="NZ_BJYZ01000037.1"/>
</dbReference>
<name>A0A512E0E3_9PROT</name>
<dbReference type="GO" id="GO:0003841">
    <property type="term" value="F:1-acylglycerol-3-phosphate O-acyltransferase activity"/>
    <property type="evidence" value="ECO:0007669"/>
    <property type="project" value="TreeGrafter"/>
</dbReference>
<protein>
    <submittedName>
        <fullName evidence="7">1-acyl-sn-glycerol-3-phosphate acyltransferase</fullName>
    </submittedName>
</protein>
<organism evidence="7 8">
    <name type="scientific">Skermanella aerolata</name>
    <dbReference type="NCBI Taxonomy" id="393310"/>
    <lineage>
        <taxon>Bacteria</taxon>
        <taxon>Pseudomonadati</taxon>
        <taxon>Pseudomonadota</taxon>
        <taxon>Alphaproteobacteria</taxon>
        <taxon>Rhodospirillales</taxon>
        <taxon>Azospirillaceae</taxon>
        <taxon>Skermanella</taxon>
    </lineage>
</organism>
<dbReference type="Proteomes" id="UP000321523">
    <property type="component" value="Unassembled WGS sequence"/>
</dbReference>
<dbReference type="PANTHER" id="PTHR10434:SF40">
    <property type="entry name" value="1-ACYL-SN-GLYCEROL-3-PHOSPHATE ACYLTRANSFERASE"/>
    <property type="match status" value="1"/>
</dbReference>
<evidence type="ECO:0000256" key="3">
    <source>
        <dbReference type="ARBA" id="ARBA00023315"/>
    </source>
</evidence>
<evidence type="ECO:0000256" key="2">
    <source>
        <dbReference type="ARBA" id="ARBA00022679"/>
    </source>
</evidence>
<dbReference type="AlphaFoldDB" id="A0A512E0E3"/>
<proteinExistence type="predicted"/>
<evidence type="ECO:0000313" key="7">
    <source>
        <dbReference type="EMBL" id="GEO42218.1"/>
    </source>
</evidence>
<keyword evidence="5" id="KW-0472">Membrane</keyword>
<dbReference type="PANTHER" id="PTHR10434">
    <property type="entry name" value="1-ACYL-SN-GLYCEROL-3-PHOSPHATE ACYLTRANSFERASE"/>
    <property type="match status" value="1"/>
</dbReference>